<dbReference type="STRING" id="356660.SAMN05444336_101251"/>
<proteinExistence type="predicted"/>
<name>A0A1H2R6J9_9RHOB</name>
<accession>A0A1H2R6J9</accession>
<dbReference type="EMBL" id="FNMZ01000001">
    <property type="protein sequence ID" value="SDW14991.1"/>
    <property type="molecule type" value="Genomic_DNA"/>
</dbReference>
<reference evidence="1 2" key="1">
    <citation type="submission" date="2016-10" db="EMBL/GenBank/DDBJ databases">
        <authorList>
            <person name="de Groot N.N."/>
        </authorList>
    </citation>
    <scope>NUCLEOTIDE SEQUENCE [LARGE SCALE GENOMIC DNA]</scope>
    <source>
        <strain evidence="1 2">DSM 17890</strain>
    </source>
</reference>
<gene>
    <name evidence="1" type="ORF">SAMN05444336_101251</name>
</gene>
<evidence type="ECO:0000313" key="1">
    <source>
        <dbReference type="EMBL" id="SDW14991.1"/>
    </source>
</evidence>
<dbReference type="Proteomes" id="UP000199118">
    <property type="component" value="Unassembled WGS sequence"/>
</dbReference>
<dbReference type="AlphaFoldDB" id="A0A1H2R6J9"/>
<evidence type="ECO:0000313" key="2">
    <source>
        <dbReference type="Proteomes" id="UP000199118"/>
    </source>
</evidence>
<sequence length="161" mass="16582">MSRYSHSLIGITRSEDVETLTRVLRNFGDALPGAVSFAAPLGSAPTGPATHFAMHAIVRGVPLDPGEPDLLGLLAAGPNAIAAMVDLDAALGLGAGEGRPRLEAAWNELVWSARPVEVLRDLAHLVAILDGPGEGGVDVLTAEVRGRFPAGALSRVAPLNV</sequence>
<organism evidence="1 2">
    <name type="scientific">Albimonas donghaensis</name>
    <dbReference type="NCBI Taxonomy" id="356660"/>
    <lineage>
        <taxon>Bacteria</taxon>
        <taxon>Pseudomonadati</taxon>
        <taxon>Pseudomonadota</taxon>
        <taxon>Alphaproteobacteria</taxon>
        <taxon>Rhodobacterales</taxon>
        <taxon>Paracoccaceae</taxon>
        <taxon>Albimonas</taxon>
    </lineage>
</organism>
<keyword evidence="2" id="KW-1185">Reference proteome</keyword>
<dbReference type="RefSeq" id="WP_092679323.1">
    <property type="nucleotide sequence ID" value="NZ_FNMZ01000001.1"/>
</dbReference>
<protein>
    <submittedName>
        <fullName evidence="1">Uncharacterized protein</fullName>
    </submittedName>
</protein>